<evidence type="ECO:0000256" key="1">
    <source>
        <dbReference type="ARBA" id="ARBA00007031"/>
    </source>
</evidence>
<dbReference type="Gene3D" id="1.10.10.1550">
    <property type="entry name" value="ROS/MUCR transcriptional regulator protein"/>
    <property type="match status" value="1"/>
</dbReference>
<dbReference type="GO" id="GO:0006355">
    <property type="term" value="P:regulation of DNA-templated transcription"/>
    <property type="evidence" value="ECO:0007669"/>
    <property type="project" value="InterPro"/>
</dbReference>
<accession>A0A8J2YU79</accession>
<reference evidence="2" key="1">
    <citation type="journal article" date="2014" name="Int. J. Syst. Evol. Microbiol.">
        <title>Complete genome sequence of Corynebacterium casei LMG S-19264T (=DSM 44701T), isolated from a smear-ripened cheese.</title>
        <authorList>
            <consortium name="US DOE Joint Genome Institute (JGI-PGF)"/>
            <person name="Walter F."/>
            <person name="Albersmeier A."/>
            <person name="Kalinowski J."/>
            <person name="Ruckert C."/>
        </authorList>
    </citation>
    <scope>NUCLEOTIDE SEQUENCE</scope>
    <source>
        <strain evidence="2">CGMCC 1.15725</strain>
    </source>
</reference>
<comment type="similarity">
    <text evidence="1">Belongs to the ros/MucR family.</text>
</comment>
<dbReference type="InterPro" id="IPR041920">
    <property type="entry name" value="ROS/MUCR_sf"/>
</dbReference>
<dbReference type="AlphaFoldDB" id="A0A8J2YU79"/>
<comment type="caution">
    <text evidence="2">The sequence shown here is derived from an EMBL/GenBank/DDBJ whole genome shotgun (WGS) entry which is preliminary data.</text>
</comment>
<evidence type="ECO:0000313" key="2">
    <source>
        <dbReference type="EMBL" id="GGF22495.1"/>
    </source>
</evidence>
<dbReference type="RefSeq" id="WP_189047248.1">
    <property type="nucleotide sequence ID" value="NZ_BMJQ01000007.1"/>
</dbReference>
<protein>
    <submittedName>
        <fullName evidence="2">MucR family transcriptional regulator</fullName>
    </submittedName>
</protein>
<dbReference type="EMBL" id="BMJQ01000007">
    <property type="protein sequence ID" value="GGF22495.1"/>
    <property type="molecule type" value="Genomic_DNA"/>
</dbReference>
<organism evidence="2 3">
    <name type="scientific">Aliidongia dinghuensis</name>
    <dbReference type="NCBI Taxonomy" id="1867774"/>
    <lineage>
        <taxon>Bacteria</taxon>
        <taxon>Pseudomonadati</taxon>
        <taxon>Pseudomonadota</taxon>
        <taxon>Alphaproteobacteria</taxon>
        <taxon>Rhodospirillales</taxon>
        <taxon>Dongiaceae</taxon>
        <taxon>Aliidongia</taxon>
    </lineage>
</organism>
<reference evidence="2" key="2">
    <citation type="submission" date="2020-09" db="EMBL/GenBank/DDBJ databases">
        <authorList>
            <person name="Sun Q."/>
            <person name="Zhou Y."/>
        </authorList>
    </citation>
    <scope>NUCLEOTIDE SEQUENCE</scope>
    <source>
        <strain evidence="2">CGMCC 1.15725</strain>
    </source>
</reference>
<dbReference type="GO" id="GO:0003677">
    <property type="term" value="F:DNA binding"/>
    <property type="evidence" value="ECO:0007669"/>
    <property type="project" value="InterPro"/>
</dbReference>
<sequence length="150" mass="16435">MSDKPTPSNHGEVLRMVTDVIASYLKKNPVAASDLPNVIATVYNAFTTPQASAAEAAPERPEPAVPIKRSVTPDYIICLEDGKQLKMLKRHLATSYNMTPDEYRARWGLPPDYPMVAPNYATQRSTLAKQIGLGSRARDERPAKAKAKVG</sequence>
<evidence type="ECO:0000313" key="3">
    <source>
        <dbReference type="Proteomes" id="UP000646365"/>
    </source>
</evidence>
<name>A0A8J2YU79_9PROT</name>
<dbReference type="InterPro" id="IPR008807">
    <property type="entry name" value="ROS_MUCR"/>
</dbReference>
<proteinExistence type="inferred from homology"/>
<dbReference type="Pfam" id="PF05443">
    <property type="entry name" value="ROS_MUCR"/>
    <property type="match status" value="1"/>
</dbReference>
<gene>
    <name evidence="2" type="ORF">GCM10011611_30730</name>
</gene>
<keyword evidence="3" id="KW-1185">Reference proteome</keyword>
<dbReference type="Proteomes" id="UP000646365">
    <property type="component" value="Unassembled WGS sequence"/>
</dbReference>
<dbReference type="GO" id="GO:0008270">
    <property type="term" value="F:zinc ion binding"/>
    <property type="evidence" value="ECO:0007669"/>
    <property type="project" value="InterPro"/>
</dbReference>